<feature type="domain" description="HTH arsR-type" evidence="1">
    <location>
        <begin position="12"/>
        <end position="107"/>
    </location>
</feature>
<dbReference type="GO" id="GO:0003700">
    <property type="term" value="F:DNA-binding transcription factor activity"/>
    <property type="evidence" value="ECO:0007669"/>
    <property type="project" value="InterPro"/>
</dbReference>
<dbReference type="GO" id="GO:0046686">
    <property type="term" value="P:response to cadmium ion"/>
    <property type="evidence" value="ECO:0007669"/>
    <property type="project" value="TreeGrafter"/>
</dbReference>
<name>A0A1B7HNA6_9ENTR</name>
<dbReference type="PRINTS" id="PR00778">
    <property type="entry name" value="HTHARSR"/>
</dbReference>
<dbReference type="InterPro" id="IPR011991">
    <property type="entry name" value="ArsR-like_HTH"/>
</dbReference>
<evidence type="ECO:0000259" key="1">
    <source>
        <dbReference type="PROSITE" id="PS50987"/>
    </source>
</evidence>
<accession>A0A1B7HNA6</accession>
<reference evidence="2 3" key="1">
    <citation type="submission" date="2016-04" db="EMBL/GenBank/DDBJ databases">
        <title>ATOL: Assembling a taxonomically balanced genome-scale reconstruction of the evolutionary history of the Enterobacteriaceae.</title>
        <authorList>
            <person name="Plunkett G.III."/>
            <person name="Neeno-Eckwall E.C."/>
            <person name="Glasner J.D."/>
            <person name="Perna N.T."/>
        </authorList>
    </citation>
    <scope>NUCLEOTIDE SEQUENCE [LARGE SCALE GENOMIC DNA]</scope>
    <source>
        <strain evidence="2 3">ATCC 51604</strain>
    </source>
</reference>
<gene>
    <name evidence="2" type="ORF">M977_04368</name>
</gene>
<dbReference type="GO" id="GO:0010288">
    <property type="term" value="P:response to lead ion"/>
    <property type="evidence" value="ECO:0007669"/>
    <property type="project" value="TreeGrafter"/>
</dbReference>
<dbReference type="CDD" id="cd00090">
    <property type="entry name" value="HTH_ARSR"/>
    <property type="match status" value="1"/>
</dbReference>
<dbReference type="PANTHER" id="PTHR39168:SF1">
    <property type="entry name" value="TRANSCRIPTIONAL REGULATORY PROTEIN"/>
    <property type="match status" value="1"/>
</dbReference>
<dbReference type="InterPro" id="IPR052543">
    <property type="entry name" value="HTH_Metal-responsive_Reg"/>
</dbReference>
<sequence length="236" mass="25862">MNLKVSKTAVDETDYLETSMSVVASAIADPSRVSILCALMDGRAWTATELSTVANIAASTTSAHLAKLLNSRLVTCLSQGRHRYYRLAGSDIAALLETLMVVSMHSGKTLETKTPSHLRVARTCYDHMAGEVAVGIYNFMFKEGWFSPDGNLLSPTGTLQFQNMGVLIDPNSRRKSSCACLDWSERRFHLGGGAGAALMLFFEQKGWITKIAGYREVVITEKGKVAFLRLFQLTVN</sequence>
<dbReference type="InterPro" id="IPR036390">
    <property type="entry name" value="WH_DNA-bd_sf"/>
</dbReference>
<evidence type="ECO:0000313" key="3">
    <source>
        <dbReference type="Proteomes" id="UP000078504"/>
    </source>
</evidence>
<dbReference type="SUPFAM" id="SSF46785">
    <property type="entry name" value="Winged helix' DNA-binding domain"/>
    <property type="match status" value="1"/>
</dbReference>
<dbReference type="NCBIfam" id="NF033788">
    <property type="entry name" value="HTH_metalloreg"/>
    <property type="match status" value="1"/>
</dbReference>
<comment type="caution">
    <text evidence="2">The sequence shown here is derived from an EMBL/GenBank/DDBJ whole genome shotgun (WGS) entry which is preliminary data.</text>
</comment>
<evidence type="ECO:0000313" key="2">
    <source>
        <dbReference type="EMBL" id="OAT17122.1"/>
    </source>
</evidence>
<dbReference type="GO" id="GO:0032791">
    <property type="term" value="F:lead ion binding"/>
    <property type="evidence" value="ECO:0007669"/>
    <property type="project" value="TreeGrafter"/>
</dbReference>
<dbReference type="GO" id="GO:0097063">
    <property type="term" value="F:cadmium ion sensor activity"/>
    <property type="evidence" value="ECO:0007669"/>
    <property type="project" value="TreeGrafter"/>
</dbReference>
<dbReference type="PROSITE" id="PS50987">
    <property type="entry name" value="HTH_ARSR_2"/>
    <property type="match status" value="1"/>
</dbReference>
<organism evidence="2 3">
    <name type="scientific">Buttiauxella gaviniae ATCC 51604</name>
    <dbReference type="NCBI Taxonomy" id="1354253"/>
    <lineage>
        <taxon>Bacteria</taxon>
        <taxon>Pseudomonadati</taxon>
        <taxon>Pseudomonadota</taxon>
        <taxon>Gammaproteobacteria</taxon>
        <taxon>Enterobacterales</taxon>
        <taxon>Enterobacteriaceae</taxon>
        <taxon>Buttiauxella</taxon>
    </lineage>
</organism>
<dbReference type="Pfam" id="PF01022">
    <property type="entry name" value="HTH_5"/>
    <property type="match status" value="1"/>
</dbReference>
<dbReference type="Gene3D" id="1.10.10.10">
    <property type="entry name" value="Winged helix-like DNA-binding domain superfamily/Winged helix DNA-binding domain"/>
    <property type="match status" value="1"/>
</dbReference>
<dbReference type="AlphaFoldDB" id="A0A1B7HNA6"/>
<dbReference type="RefSeq" id="WP_064518852.1">
    <property type="nucleotide sequence ID" value="NZ_LXEP01000044.1"/>
</dbReference>
<dbReference type="GO" id="GO:0003677">
    <property type="term" value="F:DNA binding"/>
    <property type="evidence" value="ECO:0007669"/>
    <property type="project" value="TreeGrafter"/>
</dbReference>
<protein>
    <submittedName>
        <fullName evidence="2">ArsR family transcriptional regulator</fullName>
    </submittedName>
</protein>
<dbReference type="EMBL" id="LXEP01000044">
    <property type="protein sequence ID" value="OAT17122.1"/>
    <property type="molecule type" value="Genomic_DNA"/>
</dbReference>
<dbReference type="PATRIC" id="fig|1354253.4.peg.4484"/>
<dbReference type="Proteomes" id="UP000078504">
    <property type="component" value="Unassembled WGS sequence"/>
</dbReference>
<dbReference type="PANTHER" id="PTHR39168">
    <property type="entry name" value="TRANSCRIPTIONAL REGULATOR-RELATED"/>
    <property type="match status" value="1"/>
</dbReference>
<dbReference type="InterPro" id="IPR036388">
    <property type="entry name" value="WH-like_DNA-bd_sf"/>
</dbReference>
<proteinExistence type="predicted"/>
<dbReference type="InterPro" id="IPR001845">
    <property type="entry name" value="HTH_ArsR_DNA-bd_dom"/>
</dbReference>
<dbReference type="SMART" id="SM00418">
    <property type="entry name" value="HTH_ARSR"/>
    <property type="match status" value="1"/>
</dbReference>